<evidence type="ECO:0000256" key="4">
    <source>
        <dbReference type="ARBA" id="ARBA00022777"/>
    </source>
</evidence>
<dbReference type="EC" id="2.7.13.3" evidence="2"/>
<feature type="region of interest" description="Disordered" evidence="6">
    <location>
        <begin position="176"/>
        <end position="213"/>
    </location>
</feature>
<evidence type="ECO:0000256" key="7">
    <source>
        <dbReference type="SAM" id="Phobius"/>
    </source>
</evidence>
<dbReference type="InterPro" id="IPR050736">
    <property type="entry name" value="Sensor_HK_Regulatory"/>
</dbReference>
<dbReference type="SMART" id="SM00091">
    <property type="entry name" value="PAS"/>
    <property type="match status" value="2"/>
</dbReference>
<feature type="region of interest" description="Disordered" evidence="6">
    <location>
        <begin position="91"/>
        <end position="127"/>
    </location>
</feature>
<evidence type="ECO:0000313" key="10">
    <source>
        <dbReference type="Proteomes" id="UP001239909"/>
    </source>
</evidence>
<dbReference type="PANTHER" id="PTHR43711">
    <property type="entry name" value="TWO-COMPONENT HISTIDINE KINASE"/>
    <property type="match status" value="1"/>
</dbReference>
<dbReference type="Gene3D" id="1.10.287.130">
    <property type="match status" value="1"/>
</dbReference>
<evidence type="ECO:0000256" key="3">
    <source>
        <dbReference type="ARBA" id="ARBA00022679"/>
    </source>
</evidence>
<dbReference type="InterPro" id="IPR003661">
    <property type="entry name" value="HisK_dim/P_dom"/>
</dbReference>
<keyword evidence="7" id="KW-0812">Transmembrane</keyword>
<dbReference type="Gene3D" id="3.30.450.20">
    <property type="entry name" value="PAS domain"/>
    <property type="match status" value="2"/>
</dbReference>
<keyword evidence="5" id="KW-0902">Two-component regulatory system</keyword>
<proteinExistence type="predicted"/>
<dbReference type="SUPFAM" id="SSF55785">
    <property type="entry name" value="PYP-like sensor domain (PAS domain)"/>
    <property type="match status" value="2"/>
</dbReference>
<dbReference type="InterPro" id="IPR036097">
    <property type="entry name" value="HisK_dim/P_sf"/>
</dbReference>
<dbReference type="EMBL" id="BSYI01000014">
    <property type="protein sequence ID" value="GMG82910.1"/>
    <property type="molecule type" value="Genomic_DNA"/>
</dbReference>
<feature type="transmembrane region" description="Helical" evidence="7">
    <location>
        <begin position="12"/>
        <end position="32"/>
    </location>
</feature>
<name>A0ABQ6LKY2_9RHOB</name>
<evidence type="ECO:0000256" key="1">
    <source>
        <dbReference type="ARBA" id="ARBA00000085"/>
    </source>
</evidence>
<dbReference type="InterPro" id="IPR035965">
    <property type="entry name" value="PAS-like_dom_sf"/>
</dbReference>
<dbReference type="InterPro" id="IPR005467">
    <property type="entry name" value="His_kinase_dom"/>
</dbReference>
<dbReference type="Pfam" id="PF12860">
    <property type="entry name" value="PAS_7"/>
    <property type="match status" value="2"/>
</dbReference>
<dbReference type="InterPro" id="IPR036890">
    <property type="entry name" value="HATPase_C_sf"/>
</dbReference>
<dbReference type="PROSITE" id="PS50109">
    <property type="entry name" value="HIS_KIN"/>
    <property type="match status" value="1"/>
</dbReference>
<evidence type="ECO:0000256" key="5">
    <source>
        <dbReference type="ARBA" id="ARBA00023012"/>
    </source>
</evidence>
<dbReference type="Pfam" id="PF00512">
    <property type="entry name" value="HisKA"/>
    <property type="match status" value="1"/>
</dbReference>
<dbReference type="Proteomes" id="UP001239909">
    <property type="component" value="Unassembled WGS sequence"/>
</dbReference>
<evidence type="ECO:0000256" key="2">
    <source>
        <dbReference type="ARBA" id="ARBA00012438"/>
    </source>
</evidence>
<dbReference type="SUPFAM" id="SSF47384">
    <property type="entry name" value="Homodimeric domain of signal transducing histidine kinase"/>
    <property type="match status" value="1"/>
</dbReference>
<evidence type="ECO:0000256" key="6">
    <source>
        <dbReference type="SAM" id="MobiDB-lite"/>
    </source>
</evidence>
<dbReference type="CDD" id="cd00082">
    <property type="entry name" value="HisKA"/>
    <property type="match status" value="1"/>
</dbReference>
<keyword evidence="7" id="KW-0472">Membrane</keyword>
<evidence type="ECO:0000259" key="8">
    <source>
        <dbReference type="PROSITE" id="PS50109"/>
    </source>
</evidence>
<dbReference type="SUPFAM" id="SSF55874">
    <property type="entry name" value="ATPase domain of HSP90 chaperone/DNA topoisomerase II/histidine kinase"/>
    <property type="match status" value="1"/>
</dbReference>
<dbReference type="SMART" id="SM00388">
    <property type="entry name" value="HisKA"/>
    <property type="match status" value="1"/>
</dbReference>
<comment type="caution">
    <text evidence="9">The sequence shown here is derived from an EMBL/GenBank/DDBJ whole genome shotgun (WGS) entry which is preliminary data.</text>
</comment>
<keyword evidence="7" id="KW-1133">Transmembrane helix</keyword>
<dbReference type="Gene3D" id="3.30.565.10">
    <property type="entry name" value="Histidine kinase-like ATPase, C-terminal domain"/>
    <property type="match status" value="1"/>
</dbReference>
<feature type="compositionally biased region" description="Low complexity" evidence="6">
    <location>
        <begin position="100"/>
        <end position="127"/>
    </location>
</feature>
<reference evidence="9 10" key="1">
    <citation type="submission" date="2023-04" db="EMBL/GenBank/DDBJ databases">
        <title>Marinoamorphus aggregata gen. nov., sp. Nov., isolate from tissue of brittle star Ophioplocus japonicus.</title>
        <authorList>
            <person name="Kawano K."/>
            <person name="Sawayama S."/>
            <person name="Nakagawa S."/>
        </authorList>
    </citation>
    <scope>NUCLEOTIDE SEQUENCE [LARGE SCALE GENOMIC DNA]</scope>
    <source>
        <strain evidence="9 10">NKW23</strain>
    </source>
</reference>
<dbReference type="InterPro" id="IPR000014">
    <property type="entry name" value="PAS"/>
</dbReference>
<evidence type="ECO:0000313" key="9">
    <source>
        <dbReference type="EMBL" id="GMG82910.1"/>
    </source>
</evidence>
<protein>
    <recommendedName>
        <fullName evidence="2">histidine kinase</fullName>
        <ecNumber evidence="2">2.7.13.3</ecNumber>
    </recommendedName>
</protein>
<sequence>MEYECVGSAESSVILALTGLSVLALVLGVLVLRRAAGGRQREHGVEGAAPVLVLEGDRIVACSGAAREIGAAAGMEATAFLAQHFAAAEAEPAAAPPGAAPTGPAQTHPVQTGPAQTGAAPPGAASAALEALRQTQRTGQEHRSLLARASGEAVEMHVYPRGGQIAIELHSVAPAAETPARPDAAGTAPMADQPAAAAMAGTPGPQPHRSEPVDTLLESGSLILWRTGPGGETQWASGCIRYPEGTVNAAQALELLAARRLTLETESPGKPRAQGHRLEVVHGTGVLPLSVVELDIPGGGHVGYAVDASAAASAERTLTRFVQTMTETFAHLTVGLAIFDRNQTLVLFNPALVRMWEQDPAWLARRPGLREILDRLRSARRVPDVRDYHAWRDELLGLFNDTERAEYEELWNLADGTSIRVLARPHPHGALAFVFDDATERMRLERRNRHMDDLINSTLENLHEGLAVFAPDGTLKFVNRAFHEIWDTDSSSVTLDMHASDLCALCSRLTVETEVWERMVTFATGEDNRRAWTARLSLGSGRMLGARFAPLPDGSTMALFADVTDSERIAAALSERNEALEAAEQIRSAVLDQISHRLRTPLNTIFGFGELLTNPRLGELTDQQGHYVSGILEAAAQLLDTISAITELASLQIDPLEGEDGGFGVEEVLTSTAGLLEKRAAAGQVGLNVQLDGAIGVLSCNPVRLRQIVFNLTADAIHRCPELGEVTLHGRREDSGTVEISTRETAEPALLAELPSTNRIEINSLTLSLVRRLVAQEGGALEIKPDVERGHIRITCRFPETVETLPLALDAG</sequence>
<dbReference type="PANTHER" id="PTHR43711:SF26">
    <property type="entry name" value="SENSOR HISTIDINE KINASE RCSC"/>
    <property type="match status" value="1"/>
</dbReference>
<feature type="domain" description="Histidine kinase" evidence="8">
    <location>
        <begin position="593"/>
        <end position="802"/>
    </location>
</feature>
<keyword evidence="4" id="KW-0418">Kinase</keyword>
<gene>
    <name evidence="9" type="ORF">LNKW23_21230</name>
</gene>
<accession>A0ABQ6LKY2</accession>
<feature type="compositionally biased region" description="Low complexity" evidence="6">
    <location>
        <begin position="184"/>
        <end position="203"/>
    </location>
</feature>
<keyword evidence="3" id="KW-0808">Transferase</keyword>
<keyword evidence="10" id="KW-1185">Reference proteome</keyword>
<comment type="catalytic activity">
    <reaction evidence="1">
        <text>ATP + protein L-histidine = ADP + protein N-phospho-L-histidine.</text>
        <dbReference type="EC" id="2.7.13.3"/>
    </reaction>
</comment>
<organism evidence="9 10">
    <name type="scientific">Paralimibaculum aggregatum</name>
    <dbReference type="NCBI Taxonomy" id="3036245"/>
    <lineage>
        <taxon>Bacteria</taxon>
        <taxon>Pseudomonadati</taxon>
        <taxon>Pseudomonadota</taxon>
        <taxon>Alphaproteobacteria</taxon>
        <taxon>Rhodobacterales</taxon>
        <taxon>Paracoccaceae</taxon>
        <taxon>Paralimibaculum</taxon>
    </lineage>
</organism>